<feature type="compositionally biased region" description="Basic and acidic residues" evidence="1">
    <location>
        <begin position="54"/>
        <end position="63"/>
    </location>
</feature>
<dbReference type="InterPro" id="IPR046231">
    <property type="entry name" value="DUF6264"/>
</dbReference>
<comment type="caution">
    <text evidence="3">The sequence shown here is derived from an EMBL/GenBank/DDBJ whole genome shotgun (WGS) entry which is preliminary data.</text>
</comment>
<name>A0A3N2C1B2_9MICO</name>
<gene>
    <name evidence="3" type="ORF">EDD42_1344</name>
</gene>
<feature type="transmembrane region" description="Helical" evidence="2">
    <location>
        <begin position="131"/>
        <end position="153"/>
    </location>
</feature>
<keyword evidence="2" id="KW-1133">Transmembrane helix</keyword>
<sequence length="202" mass="21490">MSESRPRPQFGEYASPEEQRARIAEPIDEQRAEELGIAPVVPVERQPRQQQEPTLREQTREQANEPGVVQPGAPTVAARRPVAGDRIATSILLGLGLVGLIVTMPGLLDLPGLIRPALVQMGVSGYSSDGLASAMGILALGLQIALWVGAIILSSRSLRAGRLTFWIPLVAGVAANLVVVICLAVAMGADPAFMEYVRSQQP</sequence>
<dbReference type="EMBL" id="RKHL01000001">
    <property type="protein sequence ID" value="ROR81288.1"/>
    <property type="molecule type" value="Genomic_DNA"/>
</dbReference>
<protein>
    <submittedName>
        <fullName evidence="3">Uncharacterized protein</fullName>
    </submittedName>
</protein>
<proteinExistence type="predicted"/>
<evidence type="ECO:0000313" key="3">
    <source>
        <dbReference type="EMBL" id="ROR81288.1"/>
    </source>
</evidence>
<feature type="compositionally biased region" description="Basic and acidic residues" evidence="1">
    <location>
        <begin position="17"/>
        <end position="34"/>
    </location>
</feature>
<evidence type="ECO:0000256" key="2">
    <source>
        <dbReference type="SAM" id="Phobius"/>
    </source>
</evidence>
<feature type="transmembrane region" description="Helical" evidence="2">
    <location>
        <begin position="165"/>
        <end position="189"/>
    </location>
</feature>
<organism evidence="3 4">
    <name type="scientific">Plantibacter flavus</name>
    <dbReference type="NCBI Taxonomy" id="150123"/>
    <lineage>
        <taxon>Bacteria</taxon>
        <taxon>Bacillati</taxon>
        <taxon>Actinomycetota</taxon>
        <taxon>Actinomycetes</taxon>
        <taxon>Micrococcales</taxon>
        <taxon>Microbacteriaceae</taxon>
        <taxon>Plantibacter</taxon>
    </lineage>
</organism>
<accession>A0A3N2C1B2</accession>
<keyword evidence="4" id="KW-1185">Reference proteome</keyword>
<evidence type="ECO:0000313" key="4">
    <source>
        <dbReference type="Proteomes" id="UP000266915"/>
    </source>
</evidence>
<feature type="compositionally biased region" description="Low complexity" evidence="1">
    <location>
        <begin position="39"/>
        <end position="53"/>
    </location>
</feature>
<reference evidence="3 4" key="1">
    <citation type="submission" date="2018-11" db="EMBL/GenBank/DDBJ databases">
        <title>Sequencing the genomes of 1000 actinobacteria strains.</title>
        <authorList>
            <person name="Klenk H.-P."/>
        </authorList>
    </citation>
    <scope>NUCLEOTIDE SEQUENCE [LARGE SCALE GENOMIC DNA]</scope>
    <source>
        <strain evidence="3 4">DSM 14012</strain>
    </source>
</reference>
<feature type="transmembrane region" description="Helical" evidence="2">
    <location>
        <begin position="87"/>
        <end position="108"/>
    </location>
</feature>
<dbReference type="AlphaFoldDB" id="A0A3N2C1B2"/>
<keyword evidence="2" id="KW-0812">Transmembrane</keyword>
<keyword evidence="2" id="KW-0472">Membrane</keyword>
<evidence type="ECO:0000256" key="1">
    <source>
        <dbReference type="SAM" id="MobiDB-lite"/>
    </source>
</evidence>
<dbReference type="Pfam" id="PF19779">
    <property type="entry name" value="DUF6264"/>
    <property type="match status" value="1"/>
</dbReference>
<dbReference type="Proteomes" id="UP000266915">
    <property type="component" value="Unassembled WGS sequence"/>
</dbReference>
<feature type="region of interest" description="Disordered" evidence="1">
    <location>
        <begin position="1"/>
        <end position="75"/>
    </location>
</feature>
<dbReference type="RefSeq" id="WP_085510490.1">
    <property type="nucleotide sequence ID" value="NZ_FXAP01000001.1"/>
</dbReference>